<protein>
    <recommendedName>
        <fullName evidence="1">RES domain-containing protein</fullName>
    </recommendedName>
</protein>
<gene>
    <name evidence="2" type="ORF">GCM10008106_20810</name>
</gene>
<dbReference type="SMART" id="SM00953">
    <property type="entry name" value="RES"/>
    <property type="match status" value="1"/>
</dbReference>
<accession>A0A8J3CYA5</accession>
<evidence type="ECO:0000313" key="2">
    <source>
        <dbReference type="EMBL" id="GHB39432.1"/>
    </source>
</evidence>
<keyword evidence="3" id="KW-1185">Reference proteome</keyword>
<dbReference type="AlphaFoldDB" id="A0A8J3CYA5"/>
<name>A0A8J3CYA5_9BACT</name>
<reference evidence="2" key="1">
    <citation type="journal article" date="2014" name="Int. J. Syst. Evol. Microbiol.">
        <title>Complete genome sequence of Corynebacterium casei LMG S-19264T (=DSM 44701T), isolated from a smear-ripened cheese.</title>
        <authorList>
            <consortium name="US DOE Joint Genome Institute (JGI-PGF)"/>
            <person name="Walter F."/>
            <person name="Albersmeier A."/>
            <person name="Kalinowski J."/>
            <person name="Ruckert C."/>
        </authorList>
    </citation>
    <scope>NUCLEOTIDE SEQUENCE</scope>
    <source>
        <strain evidence="2">KCTC 23224</strain>
    </source>
</reference>
<dbReference type="Proteomes" id="UP000642809">
    <property type="component" value="Unassembled WGS sequence"/>
</dbReference>
<dbReference type="EMBL" id="BMYF01000011">
    <property type="protein sequence ID" value="GHB39432.1"/>
    <property type="molecule type" value="Genomic_DNA"/>
</dbReference>
<reference evidence="2" key="2">
    <citation type="submission" date="2020-09" db="EMBL/GenBank/DDBJ databases">
        <authorList>
            <person name="Sun Q."/>
            <person name="Kim S."/>
        </authorList>
    </citation>
    <scope>NUCLEOTIDE SEQUENCE</scope>
    <source>
        <strain evidence="2">KCTC 23224</strain>
    </source>
</reference>
<evidence type="ECO:0000313" key="3">
    <source>
        <dbReference type="Proteomes" id="UP000642809"/>
    </source>
</evidence>
<organism evidence="2 3">
    <name type="scientific">Mongoliitalea lutea</name>
    <dbReference type="NCBI Taxonomy" id="849756"/>
    <lineage>
        <taxon>Bacteria</taxon>
        <taxon>Pseudomonadati</taxon>
        <taxon>Bacteroidota</taxon>
        <taxon>Cytophagia</taxon>
        <taxon>Cytophagales</taxon>
        <taxon>Cyclobacteriaceae</taxon>
        <taxon>Mongoliitalea</taxon>
    </lineage>
</organism>
<evidence type="ECO:0000259" key="1">
    <source>
        <dbReference type="SMART" id="SM00953"/>
    </source>
</evidence>
<dbReference type="Pfam" id="PF08808">
    <property type="entry name" value="RES"/>
    <property type="match status" value="1"/>
</dbReference>
<sequence>MLCLGVQYFDLSTLRYYRLIENLEGRTPLGFGPGSGRWNQYGTPLIYACSHTSLNFLELLSIRGPVVTKSQWSLVIFDVHAEIPYVDSVDLPKDWTHRPHPKSTQYMGTYWAQQNDSTALKVPSCRIPLVNYPQEHNLLLNPLHPDFLNQVDLIGIEPVNFLV</sequence>
<proteinExistence type="predicted"/>
<dbReference type="InterPro" id="IPR014914">
    <property type="entry name" value="RES_dom"/>
</dbReference>
<feature type="domain" description="RES" evidence="1">
    <location>
        <begin position="21"/>
        <end position="154"/>
    </location>
</feature>
<comment type="caution">
    <text evidence="2">The sequence shown here is derived from an EMBL/GenBank/DDBJ whole genome shotgun (WGS) entry which is preliminary data.</text>
</comment>